<keyword evidence="2" id="KW-1185">Reference proteome</keyword>
<dbReference type="Proteomes" id="UP001055879">
    <property type="component" value="Linkage Group LG07"/>
</dbReference>
<organism evidence="1 2">
    <name type="scientific">Arctium lappa</name>
    <name type="common">Greater burdock</name>
    <name type="synonym">Lappa major</name>
    <dbReference type="NCBI Taxonomy" id="4217"/>
    <lineage>
        <taxon>Eukaryota</taxon>
        <taxon>Viridiplantae</taxon>
        <taxon>Streptophyta</taxon>
        <taxon>Embryophyta</taxon>
        <taxon>Tracheophyta</taxon>
        <taxon>Spermatophyta</taxon>
        <taxon>Magnoliopsida</taxon>
        <taxon>eudicotyledons</taxon>
        <taxon>Gunneridae</taxon>
        <taxon>Pentapetalae</taxon>
        <taxon>asterids</taxon>
        <taxon>campanulids</taxon>
        <taxon>Asterales</taxon>
        <taxon>Asteraceae</taxon>
        <taxon>Carduoideae</taxon>
        <taxon>Cardueae</taxon>
        <taxon>Arctiinae</taxon>
        <taxon>Arctium</taxon>
    </lineage>
</organism>
<gene>
    <name evidence="1" type="ORF">L6452_21954</name>
</gene>
<proteinExistence type="predicted"/>
<dbReference type="EMBL" id="CM042053">
    <property type="protein sequence ID" value="KAI3714991.1"/>
    <property type="molecule type" value="Genomic_DNA"/>
</dbReference>
<reference evidence="2" key="1">
    <citation type="journal article" date="2022" name="Mol. Ecol. Resour.">
        <title>The genomes of chicory, endive, great burdock and yacon provide insights into Asteraceae palaeo-polyploidization history and plant inulin production.</title>
        <authorList>
            <person name="Fan W."/>
            <person name="Wang S."/>
            <person name="Wang H."/>
            <person name="Wang A."/>
            <person name="Jiang F."/>
            <person name="Liu H."/>
            <person name="Zhao H."/>
            <person name="Xu D."/>
            <person name="Zhang Y."/>
        </authorList>
    </citation>
    <scope>NUCLEOTIDE SEQUENCE [LARGE SCALE GENOMIC DNA]</scope>
    <source>
        <strain evidence="2">cv. Niubang</strain>
    </source>
</reference>
<accession>A0ACB9AZ53</accession>
<comment type="caution">
    <text evidence="1">The sequence shown here is derived from an EMBL/GenBank/DDBJ whole genome shotgun (WGS) entry which is preliminary data.</text>
</comment>
<evidence type="ECO:0000313" key="2">
    <source>
        <dbReference type="Proteomes" id="UP001055879"/>
    </source>
</evidence>
<evidence type="ECO:0000313" key="1">
    <source>
        <dbReference type="EMBL" id="KAI3714991.1"/>
    </source>
</evidence>
<reference evidence="1 2" key="2">
    <citation type="journal article" date="2022" name="Mol. Ecol. Resour.">
        <title>The genomes of chicory, endive, great burdock and yacon provide insights into Asteraceae paleo-polyploidization history and plant inulin production.</title>
        <authorList>
            <person name="Fan W."/>
            <person name="Wang S."/>
            <person name="Wang H."/>
            <person name="Wang A."/>
            <person name="Jiang F."/>
            <person name="Liu H."/>
            <person name="Zhao H."/>
            <person name="Xu D."/>
            <person name="Zhang Y."/>
        </authorList>
    </citation>
    <scope>NUCLEOTIDE SEQUENCE [LARGE SCALE GENOMIC DNA]</scope>
    <source>
        <strain evidence="2">cv. Niubang</strain>
    </source>
</reference>
<sequence length="240" mass="26835">MLHKDEDDGDADSIVNRTDDEQVVENRGITMNVVVDSRIPMEGVESLMKDFTMNDSASIDKDTTGSKTTKYHKEKVGSIRRKETVSSTSTIKNPLTDCFQVGSSSRVTRSQRRRQIEVERARKESGYHPPHMGAKNTTSTHGTRPVTVSSIHEVLGLPTGGIDILVEPDVDMDNNELLNTIVEKMASIKRLKKEAEDDIHNGLTNFENKDRFISLRCKMDSLFHSSTASSERTPNPTKKT</sequence>
<protein>
    <submittedName>
        <fullName evidence="1">Uncharacterized protein</fullName>
    </submittedName>
</protein>
<name>A0ACB9AZ53_ARCLA</name>